<gene>
    <name evidence="2" type="ORF">ACFQ08_16820</name>
</gene>
<comment type="caution">
    <text evidence="2">The sequence shown here is derived from an EMBL/GenBank/DDBJ whole genome shotgun (WGS) entry which is preliminary data.</text>
</comment>
<name>A0ABW3DQW2_9ACTN</name>
<feature type="compositionally biased region" description="Low complexity" evidence="1">
    <location>
        <begin position="47"/>
        <end position="58"/>
    </location>
</feature>
<feature type="region of interest" description="Disordered" evidence="1">
    <location>
        <begin position="22"/>
        <end position="65"/>
    </location>
</feature>
<evidence type="ECO:0000313" key="2">
    <source>
        <dbReference type="EMBL" id="MFD0886210.1"/>
    </source>
</evidence>
<sequence>MREVLPHRPVFPWEGTRVIRGTLPAGRTPSHPPLPAAPAWERPRLPGPLAARPSRASRTISGEQL</sequence>
<evidence type="ECO:0000256" key="1">
    <source>
        <dbReference type="SAM" id="MobiDB-lite"/>
    </source>
</evidence>
<evidence type="ECO:0000313" key="3">
    <source>
        <dbReference type="Proteomes" id="UP001597024"/>
    </source>
</evidence>
<reference evidence="3" key="1">
    <citation type="journal article" date="2019" name="Int. J. Syst. Evol. Microbiol.">
        <title>The Global Catalogue of Microorganisms (GCM) 10K type strain sequencing project: providing services to taxonomists for standard genome sequencing and annotation.</title>
        <authorList>
            <consortium name="The Broad Institute Genomics Platform"/>
            <consortium name="The Broad Institute Genome Sequencing Center for Infectious Disease"/>
            <person name="Wu L."/>
            <person name="Ma J."/>
        </authorList>
    </citation>
    <scope>NUCLEOTIDE SEQUENCE [LARGE SCALE GENOMIC DNA]</scope>
    <source>
        <strain evidence="3">CCUG 62974</strain>
    </source>
</reference>
<organism evidence="2 3">
    <name type="scientific">Streptosporangium algeriense</name>
    <dbReference type="NCBI Taxonomy" id="1682748"/>
    <lineage>
        <taxon>Bacteria</taxon>
        <taxon>Bacillati</taxon>
        <taxon>Actinomycetota</taxon>
        <taxon>Actinomycetes</taxon>
        <taxon>Streptosporangiales</taxon>
        <taxon>Streptosporangiaceae</taxon>
        <taxon>Streptosporangium</taxon>
    </lineage>
</organism>
<keyword evidence="3" id="KW-1185">Reference proteome</keyword>
<dbReference type="EMBL" id="JBHTHX010000544">
    <property type="protein sequence ID" value="MFD0886210.1"/>
    <property type="molecule type" value="Genomic_DNA"/>
</dbReference>
<accession>A0ABW3DQW2</accession>
<dbReference type="Proteomes" id="UP001597024">
    <property type="component" value="Unassembled WGS sequence"/>
</dbReference>
<protein>
    <submittedName>
        <fullName evidence="2">Uncharacterized protein</fullName>
    </submittedName>
</protein>
<proteinExistence type="predicted"/>